<comment type="caution">
    <text evidence="1">The sequence shown here is derived from an EMBL/GenBank/DDBJ whole genome shotgun (WGS) entry which is preliminary data.</text>
</comment>
<evidence type="ECO:0000313" key="1">
    <source>
        <dbReference type="EMBL" id="THU51472.1"/>
    </source>
</evidence>
<evidence type="ECO:0000313" key="2">
    <source>
        <dbReference type="Proteomes" id="UP000317650"/>
    </source>
</evidence>
<organism evidence="1 2">
    <name type="scientific">Musa balbisiana</name>
    <name type="common">Banana</name>
    <dbReference type="NCBI Taxonomy" id="52838"/>
    <lineage>
        <taxon>Eukaryota</taxon>
        <taxon>Viridiplantae</taxon>
        <taxon>Streptophyta</taxon>
        <taxon>Embryophyta</taxon>
        <taxon>Tracheophyta</taxon>
        <taxon>Spermatophyta</taxon>
        <taxon>Magnoliopsida</taxon>
        <taxon>Liliopsida</taxon>
        <taxon>Zingiberales</taxon>
        <taxon>Musaceae</taxon>
        <taxon>Musa</taxon>
    </lineage>
</organism>
<protein>
    <submittedName>
        <fullName evidence="1">Uncharacterized protein</fullName>
    </submittedName>
</protein>
<sequence>MSFSITFPFPPTVSLTSSCNFRITLGFLISSDMAHSIIPAEFIPLMSFSITFPFPPTVSSPPSCNFRITLGFLISSDMAHSIIPAEVSLAPPSISFIAKGIQKLASRNCDCKERLGFQKKHTSIMAFMSSSAKGNDRLPSA</sequence>
<proteinExistence type="predicted"/>
<gene>
    <name evidence="1" type="ORF">C4D60_Mb06t31400</name>
</gene>
<dbReference type="EMBL" id="PYDT01000009">
    <property type="protein sequence ID" value="THU51472.1"/>
    <property type="molecule type" value="Genomic_DNA"/>
</dbReference>
<keyword evidence="2" id="KW-1185">Reference proteome</keyword>
<dbReference type="Proteomes" id="UP000317650">
    <property type="component" value="Chromosome 6"/>
</dbReference>
<accession>A0A4S8IUI6</accession>
<dbReference type="AlphaFoldDB" id="A0A4S8IUI6"/>
<name>A0A4S8IUI6_MUSBA</name>
<reference evidence="1 2" key="1">
    <citation type="journal article" date="2019" name="Nat. Plants">
        <title>Genome sequencing of Musa balbisiana reveals subgenome evolution and function divergence in polyploid bananas.</title>
        <authorList>
            <person name="Yao X."/>
        </authorList>
    </citation>
    <scope>NUCLEOTIDE SEQUENCE [LARGE SCALE GENOMIC DNA]</scope>
    <source>
        <strain evidence="2">cv. DH-PKW</strain>
        <tissue evidence="1">Leaves</tissue>
    </source>
</reference>